<dbReference type="STRING" id="47311.MBCUT_15570"/>
<dbReference type="PATRIC" id="fig|47311.3.peg.1693"/>
<dbReference type="OrthoDB" id="76345at2157"/>
<dbReference type="Pfam" id="PF21813">
    <property type="entry name" value="DUF6882"/>
    <property type="match status" value="1"/>
</dbReference>
<dbReference type="InterPro" id="IPR049249">
    <property type="entry name" value="DUF6882"/>
</dbReference>
<gene>
    <name evidence="1" type="ORF">MBCUT_15570</name>
</gene>
<evidence type="ECO:0000313" key="1">
    <source>
        <dbReference type="EMBL" id="KZX15343.1"/>
    </source>
</evidence>
<comment type="caution">
    <text evidence="1">The sequence shown here is derived from an EMBL/GenBank/DDBJ whole genome shotgun (WGS) entry which is preliminary data.</text>
</comment>
<sequence length="228" mass="26465">MLEKEIRIEDRDTFQKIFAKYGAFALDKEENLAQIIGEEEGNLHIDKGTISFGEDLEFPIQILGTLSTETQKWHWAWDNEEVGFPEELIEESKKVKEIGEKYNIAQFTTDMFDADLFEAHVIAMAVTGLLDDSAYYVVDFDGITFFVSIKSDEIPKDETIERFLSIYDRFQKEFDVKARLAFEGYTKLRGYEYKEREEFSVAKMGESRVIVGFTERGNVTHIQTLLED</sequence>
<keyword evidence="2" id="KW-1185">Reference proteome</keyword>
<accession>A0A166D9F1</accession>
<name>A0A166D9F1_9EURY</name>
<reference evidence="1 2" key="1">
    <citation type="submission" date="2016-04" db="EMBL/GenBank/DDBJ databases">
        <title>Genome sequence of Methanobrevibacter cuticularis DSM 11139.</title>
        <authorList>
            <person name="Poehlein A."/>
            <person name="Seedorf H."/>
            <person name="Daniel R."/>
        </authorList>
    </citation>
    <scope>NUCLEOTIDE SEQUENCE [LARGE SCALE GENOMIC DNA]</scope>
    <source>
        <strain evidence="1 2">DSM 11139</strain>
    </source>
</reference>
<dbReference type="RefSeq" id="WP_067260115.1">
    <property type="nucleotide sequence ID" value="NZ_LWMW01000120.1"/>
</dbReference>
<dbReference type="Proteomes" id="UP000077275">
    <property type="component" value="Unassembled WGS sequence"/>
</dbReference>
<proteinExistence type="predicted"/>
<dbReference type="AlphaFoldDB" id="A0A166D9F1"/>
<evidence type="ECO:0000313" key="2">
    <source>
        <dbReference type="Proteomes" id="UP000077275"/>
    </source>
</evidence>
<dbReference type="EMBL" id="LWMW01000120">
    <property type="protein sequence ID" value="KZX15343.1"/>
    <property type="molecule type" value="Genomic_DNA"/>
</dbReference>
<protein>
    <submittedName>
        <fullName evidence="1">Uncharacterized protein</fullName>
    </submittedName>
</protein>
<organism evidence="1 2">
    <name type="scientific">Methanobrevibacter cuticularis</name>
    <dbReference type="NCBI Taxonomy" id="47311"/>
    <lineage>
        <taxon>Archaea</taxon>
        <taxon>Methanobacteriati</taxon>
        <taxon>Methanobacteriota</taxon>
        <taxon>Methanomada group</taxon>
        <taxon>Methanobacteria</taxon>
        <taxon>Methanobacteriales</taxon>
        <taxon>Methanobacteriaceae</taxon>
        <taxon>Methanobrevibacter</taxon>
    </lineage>
</organism>